<accession>A0A2I2KT21</accession>
<keyword evidence="3" id="KW-1185">Reference proteome</keyword>
<evidence type="ECO:0000256" key="1">
    <source>
        <dbReference type="SAM" id="MobiDB-lite"/>
    </source>
</evidence>
<dbReference type="EMBL" id="FZMO01000201">
    <property type="protein sequence ID" value="SNQ48818.1"/>
    <property type="molecule type" value="Genomic_DNA"/>
</dbReference>
<dbReference type="Proteomes" id="UP000234331">
    <property type="component" value="Unassembled WGS sequence"/>
</dbReference>
<gene>
    <name evidence="2" type="ORF">FRACA_280040</name>
</gene>
<feature type="region of interest" description="Disordered" evidence="1">
    <location>
        <begin position="1"/>
        <end position="22"/>
    </location>
</feature>
<dbReference type="AlphaFoldDB" id="A0A2I2KT21"/>
<sequence length="39" mass="4485">MTGSRRAAFVTLKRSDPQTPAHRDRTLAGRFRAVITWEQ</sequence>
<name>A0A2I2KT21_9ACTN</name>
<organism evidence="2 3">
    <name type="scientific">Frankia canadensis</name>
    <dbReference type="NCBI Taxonomy" id="1836972"/>
    <lineage>
        <taxon>Bacteria</taxon>
        <taxon>Bacillati</taxon>
        <taxon>Actinomycetota</taxon>
        <taxon>Actinomycetes</taxon>
        <taxon>Frankiales</taxon>
        <taxon>Frankiaceae</taxon>
        <taxon>Frankia</taxon>
    </lineage>
</organism>
<proteinExistence type="predicted"/>
<feature type="compositionally biased region" description="Basic and acidic residues" evidence="1">
    <location>
        <begin position="13"/>
        <end position="22"/>
    </location>
</feature>
<evidence type="ECO:0000313" key="3">
    <source>
        <dbReference type="Proteomes" id="UP000234331"/>
    </source>
</evidence>
<protein>
    <submittedName>
        <fullName evidence="2">Uncharacterized protein</fullName>
    </submittedName>
</protein>
<evidence type="ECO:0000313" key="2">
    <source>
        <dbReference type="EMBL" id="SNQ48818.1"/>
    </source>
</evidence>
<reference evidence="2 3" key="1">
    <citation type="submission" date="2017-06" db="EMBL/GenBank/DDBJ databases">
        <authorList>
            <person name="Kim H.J."/>
            <person name="Triplett B.A."/>
        </authorList>
    </citation>
    <scope>NUCLEOTIDE SEQUENCE [LARGE SCALE GENOMIC DNA]</scope>
    <source>
        <strain evidence="2">FRACA_ARgP5</strain>
    </source>
</reference>